<dbReference type="Proteomes" id="UP001501940">
    <property type="component" value="Chromosome 16"/>
</dbReference>
<feature type="compositionally biased region" description="Polar residues" evidence="4">
    <location>
        <begin position="160"/>
        <end position="170"/>
    </location>
</feature>
<evidence type="ECO:0000256" key="4">
    <source>
        <dbReference type="SAM" id="MobiDB-lite"/>
    </source>
</evidence>
<keyword evidence="3" id="KW-0472">Membrane</keyword>
<evidence type="ECO:0000256" key="1">
    <source>
        <dbReference type="ARBA" id="ARBA00004370"/>
    </source>
</evidence>
<evidence type="ECO:0000256" key="2">
    <source>
        <dbReference type="ARBA" id="ARBA00022692"/>
    </source>
</evidence>
<evidence type="ECO:0008006" key="7">
    <source>
        <dbReference type="Google" id="ProtNLM"/>
    </source>
</evidence>
<dbReference type="SUPFAM" id="SSF48726">
    <property type="entry name" value="Immunoglobulin"/>
    <property type="match status" value="1"/>
</dbReference>
<dbReference type="STRING" id="80972.ENSAOCP00000000670"/>
<dbReference type="AlphaFoldDB" id="A0A3Q1AI13"/>
<name>A0A3Q1AI13_AMPOC</name>
<dbReference type="InterPro" id="IPR013783">
    <property type="entry name" value="Ig-like_fold"/>
</dbReference>
<dbReference type="InterPro" id="IPR036179">
    <property type="entry name" value="Ig-like_dom_sf"/>
</dbReference>
<dbReference type="PANTHER" id="PTHR11860">
    <property type="entry name" value="POLYMERIC-IMMUNOGLOBULIN RECEPTOR"/>
    <property type="match status" value="1"/>
</dbReference>
<reference evidence="5 6" key="1">
    <citation type="submission" date="2022-01" db="EMBL/GenBank/DDBJ databases">
        <title>A chromosome-scale genome assembly of the false clownfish, Amphiprion ocellaris.</title>
        <authorList>
            <person name="Ryu T."/>
        </authorList>
    </citation>
    <scope>NUCLEOTIDE SEQUENCE [LARGE SCALE GENOMIC DNA]</scope>
</reference>
<organism evidence="5 6">
    <name type="scientific">Amphiprion ocellaris</name>
    <name type="common">Clown anemonefish</name>
    <dbReference type="NCBI Taxonomy" id="80972"/>
    <lineage>
        <taxon>Eukaryota</taxon>
        <taxon>Metazoa</taxon>
        <taxon>Chordata</taxon>
        <taxon>Craniata</taxon>
        <taxon>Vertebrata</taxon>
        <taxon>Euteleostomi</taxon>
        <taxon>Actinopterygii</taxon>
        <taxon>Neopterygii</taxon>
        <taxon>Teleostei</taxon>
        <taxon>Neoteleostei</taxon>
        <taxon>Acanthomorphata</taxon>
        <taxon>Ovalentaria</taxon>
        <taxon>Pomacentridae</taxon>
        <taxon>Amphiprion</taxon>
    </lineage>
</organism>
<dbReference type="InterPro" id="IPR050671">
    <property type="entry name" value="CD300_family_receptors"/>
</dbReference>
<dbReference type="GO" id="GO:0005886">
    <property type="term" value="C:plasma membrane"/>
    <property type="evidence" value="ECO:0007669"/>
    <property type="project" value="TreeGrafter"/>
</dbReference>
<protein>
    <recommendedName>
        <fullName evidence="7">Immunoglobulin subtype domain-containing protein</fullName>
    </recommendedName>
</protein>
<reference evidence="5" key="2">
    <citation type="submission" date="2025-08" db="UniProtKB">
        <authorList>
            <consortium name="Ensembl"/>
        </authorList>
    </citation>
    <scope>IDENTIFICATION</scope>
</reference>
<dbReference type="Ensembl" id="ENSAOCT00000014536.2">
    <property type="protein sequence ID" value="ENSAOCP00000000670.2"/>
    <property type="gene ID" value="ENSAOCG00000003540.2"/>
</dbReference>
<feature type="region of interest" description="Disordered" evidence="4">
    <location>
        <begin position="159"/>
        <end position="179"/>
    </location>
</feature>
<dbReference type="GeneTree" id="ENSGT00940000176967"/>
<evidence type="ECO:0000313" key="5">
    <source>
        <dbReference type="Ensembl" id="ENSAOCP00000000670.2"/>
    </source>
</evidence>
<reference evidence="5" key="3">
    <citation type="submission" date="2025-09" db="UniProtKB">
        <authorList>
            <consortium name="Ensembl"/>
        </authorList>
    </citation>
    <scope>IDENTIFICATION</scope>
</reference>
<evidence type="ECO:0000256" key="3">
    <source>
        <dbReference type="ARBA" id="ARBA00023136"/>
    </source>
</evidence>
<dbReference type="OMA" id="QMAEPAD"/>
<dbReference type="PANTHER" id="PTHR11860:SF118">
    <property type="entry name" value="CMRF35-LIKE MOLECULE 3-RELATED"/>
    <property type="match status" value="1"/>
</dbReference>
<sequence length="179" mass="19619">MDACVLYLEPFLITAIYLSSIALSGIHCHITTVSKVPMKVGDSISIPCLYEQKYSDNVKYLCKGNVWILCKIVIATNQQPCSGRFCISDDTKQGIFTVTITNLTDEDKFFWCAVKILLPDVHQYFELSVTTDLTGIPSTTCQTSFLLTSTETHAAPAANVTVNGTGSGSPQDEHQRSVL</sequence>
<dbReference type="GO" id="GO:0004888">
    <property type="term" value="F:transmembrane signaling receptor activity"/>
    <property type="evidence" value="ECO:0007669"/>
    <property type="project" value="TreeGrafter"/>
</dbReference>
<keyword evidence="2" id="KW-0812">Transmembrane</keyword>
<accession>A0A3Q1AI13</accession>
<dbReference type="Gene3D" id="2.60.40.10">
    <property type="entry name" value="Immunoglobulins"/>
    <property type="match status" value="1"/>
</dbReference>
<comment type="subcellular location">
    <subcellularLocation>
        <location evidence="1">Membrane</location>
    </subcellularLocation>
</comment>
<keyword evidence="6" id="KW-1185">Reference proteome</keyword>
<evidence type="ECO:0000313" key="6">
    <source>
        <dbReference type="Proteomes" id="UP001501940"/>
    </source>
</evidence>
<proteinExistence type="predicted"/>